<gene>
    <name evidence="10" type="ORF">SKAU_G00016380</name>
</gene>
<evidence type="ECO:0000256" key="1">
    <source>
        <dbReference type="ARBA" id="ARBA00004123"/>
    </source>
</evidence>
<evidence type="ECO:0000256" key="4">
    <source>
        <dbReference type="ARBA" id="ARBA00022838"/>
    </source>
</evidence>
<keyword evidence="5" id="KW-0539">Nucleus</keyword>
<comment type="similarity">
    <text evidence="7">Belongs to the CENP-H/MCM16 family.</text>
</comment>
<keyword evidence="3" id="KW-0158">Chromosome</keyword>
<dbReference type="InterPro" id="IPR040034">
    <property type="entry name" value="CENP-H"/>
</dbReference>
<evidence type="ECO:0000256" key="6">
    <source>
        <dbReference type="ARBA" id="ARBA00023328"/>
    </source>
</evidence>
<evidence type="ECO:0000313" key="11">
    <source>
        <dbReference type="Proteomes" id="UP001152622"/>
    </source>
</evidence>
<organism evidence="10 11">
    <name type="scientific">Synaphobranchus kaupii</name>
    <name type="common">Kaup's arrowtooth eel</name>
    <dbReference type="NCBI Taxonomy" id="118154"/>
    <lineage>
        <taxon>Eukaryota</taxon>
        <taxon>Metazoa</taxon>
        <taxon>Chordata</taxon>
        <taxon>Craniata</taxon>
        <taxon>Vertebrata</taxon>
        <taxon>Euteleostomi</taxon>
        <taxon>Actinopterygii</taxon>
        <taxon>Neopterygii</taxon>
        <taxon>Teleostei</taxon>
        <taxon>Anguilliformes</taxon>
        <taxon>Synaphobranchidae</taxon>
        <taxon>Synaphobranchus</taxon>
    </lineage>
</organism>
<keyword evidence="8" id="KW-0175">Coiled coil</keyword>
<accession>A0A9Q1GC65</accession>
<evidence type="ECO:0000256" key="3">
    <source>
        <dbReference type="ARBA" id="ARBA00022454"/>
    </source>
</evidence>
<proteinExistence type="inferred from homology"/>
<evidence type="ECO:0000256" key="2">
    <source>
        <dbReference type="ARBA" id="ARBA00004629"/>
    </source>
</evidence>
<keyword evidence="11" id="KW-1185">Reference proteome</keyword>
<feature type="coiled-coil region" evidence="8">
    <location>
        <begin position="168"/>
        <end position="219"/>
    </location>
</feature>
<dbReference type="GO" id="GO:0043515">
    <property type="term" value="F:kinetochore binding"/>
    <property type="evidence" value="ECO:0007669"/>
    <property type="project" value="TreeGrafter"/>
</dbReference>
<dbReference type="GO" id="GO:0051382">
    <property type="term" value="P:kinetochore assembly"/>
    <property type="evidence" value="ECO:0007669"/>
    <property type="project" value="InterPro"/>
</dbReference>
<evidence type="ECO:0000313" key="10">
    <source>
        <dbReference type="EMBL" id="KAJ8380860.1"/>
    </source>
</evidence>
<feature type="domain" description="Centromere protein H C-terminal" evidence="9">
    <location>
        <begin position="80"/>
        <end position="275"/>
    </location>
</feature>
<dbReference type="GO" id="GO:0005634">
    <property type="term" value="C:nucleus"/>
    <property type="evidence" value="ECO:0007669"/>
    <property type="project" value="UniProtKB-SubCell"/>
</dbReference>
<reference evidence="10" key="1">
    <citation type="journal article" date="2023" name="Science">
        <title>Genome structures resolve the early diversification of teleost fishes.</title>
        <authorList>
            <person name="Parey E."/>
            <person name="Louis A."/>
            <person name="Montfort J."/>
            <person name="Bouchez O."/>
            <person name="Roques C."/>
            <person name="Iampietro C."/>
            <person name="Lluch J."/>
            <person name="Castinel A."/>
            <person name="Donnadieu C."/>
            <person name="Desvignes T."/>
            <person name="Floi Bucao C."/>
            <person name="Jouanno E."/>
            <person name="Wen M."/>
            <person name="Mejri S."/>
            <person name="Dirks R."/>
            <person name="Jansen H."/>
            <person name="Henkel C."/>
            <person name="Chen W.J."/>
            <person name="Zahm M."/>
            <person name="Cabau C."/>
            <person name="Klopp C."/>
            <person name="Thompson A.W."/>
            <person name="Robinson-Rechavi M."/>
            <person name="Braasch I."/>
            <person name="Lecointre G."/>
            <person name="Bobe J."/>
            <person name="Postlethwait J.H."/>
            <person name="Berthelot C."/>
            <person name="Roest Crollius H."/>
            <person name="Guiguen Y."/>
        </authorList>
    </citation>
    <scope>NUCLEOTIDE SEQUENCE</scope>
    <source>
        <strain evidence="10">WJC10195</strain>
    </source>
</reference>
<dbReference type="Proteomes" id="UP001152622">
    <property type="component" value="Chromosome 1"/>
</dbReference>
<evidence type="ECO:0000256" key="8">
    <source>
        <dbReference type="SAM" id="Coils"/>
    </source>
</evidence>
<dbReference type="Pfam" id="PF05837">
    <property type="entry name" value="CENP-H"/>
    <property type="match status" value="1"/>
</dbReference>
<sequence length="281" mass="32317">MNTPPLMRNSKKVSFFASSLRKNTKLIIVSDLFSAGERILNAMDVYTELQDVASALENVALMGCHAPEPPNGKKENSHTDILRIKEQMSNQCFEMMVKIRAGKSKIHGESSDAEKDESEYENEIEEAKISHCNKTLALHRMQVWKSISERLKESDIEADAMRASTNHKLDLCSKIMKLQQESRELQDQIIGLQKQKLELKRLTHERMREMEELKRVREHPEEGRYSKVLEKAQSVLEKYQKMTSVTQNVLRGVILASRVHWRDDPKLRDIALGLEGMPDSD</sequence>
<comment type="subcellular location">
    <subcellularLocation>
        <location evidence="2">Chromosome</location>
        <location evidence="2">Centromere</location>
        <location evidence="2">Kinetochore</location>
    </subcellularLocation>
    <subcellularLocation>
        <location evidence="1">Nucleus</location>
    </subcellularLocation>
</comment>
<dbReference type="InterPro" id="IPR008426">
    <property type="entry name" value="CENP-H_C"/>
</dbReference>
<protein>
    <recommendedName>
        <fullName evidence="9">Centromere protein H C-terminal domain-containing protein</fullName>
    </recommendedName>
</protein>
<dbReference type="EMBL" id="JAINUF010000001">
    <property type="protein sequence ID" value="KAJ8380860.1"/>
    <property type="molecule type" value="Genomic_DNA"/>
</dbReference>
<evidence type="ECO:0000259" key="9">
    <source>
        <dbReference type="Pfam" id="PF05837"/>
    </source>
</evidence>
<dbReference type="GO" id="GO:0000776">
    <property type="term" value="C:kinetochore"/>
    <property type="evidence" value="ECO:0007669"/>
    <property type="project" value="UniProtKB-KW"/>
</dbReference>
<name>A0A9Q1GC65_SYNKA</name>
<dbReference type="PANTHER" id="PTHR48122">
    <property type="entry name" value="CENTROMERE PROTEIN H"/>
    <property type="match status" value="1"/>
</dbReference>
<dbReference type="GO" id="GO:0007052">
    <property type="term" value="P:mitotic spindle organization"/>
    <property type="evidence" value="ECO:0007669"/>
    <property type="project" value="TreeGrafter"/>
</dbReference>
<dbReference type="AlphaFoldDB" id="A0A9Q1GC65"/>
<keyword evidence="4" id="KW-0995">Kinetochore</keyword>
<keyword evidence="6" id="KW-0137">Centromere</keyword>
<dbReference type="PANTHER" id="PTHR48122:SF1">
    <property type="entry name" value="CENTROMERE PROTEIN H"/>
    <property type="match status" value="1"/>
</dbReference>
<evidence type="ECO:0000256" key="7">
    <source>
        <dbReference type="ARBA" id="ARBA00025735"/>
    </source>
</evidence>
<evidence type="ECO:0000256" key="5">
    <source>
        <dbReference type="ARBA" id="ARBA00023242"/>
    </source>
</evidence>
<dbReference type="OrthoDB" id="2274804at2759"/>
<comment type="caution">
    <text evidence="10">The sequence shown here is derived from an EMBL/GenBank/DDBJ whole genome shotgun (WGS) entry which is preliminary data.</text>
</comment>
<dbReference type="GO" id="GO:0007059">
    <property type="term" value="P:chromosome segregation"/>
    <property type="evidence" value="ECO:0007669"/>
    <property type="project" value="TreeGrafter"/>
</dbReference>